<dbReference type="Pfam" id="PF00416">
    <property type="entry name" value="Ribosomal_S13"/>
    <property type="match status" value="1"/>
</dbReference>
<dbReference type="FunFam" id="1.10.8.50:FF:000001">
    <property type="entry name" value="30S ribosomal protein S13"/>
    <property type="match status" value="1"/>
</dbReference>
<sequence length="122" mass="13880">MARLAGVDLPRNKRMEIALTYIYGIGATRSAELLEKTGISPDLRTDNLTDEQLTALREVIENTWKVEGDLRRQVQADIRRKIEIGSYQGLRHRRGLPVRGQRTKTNARTRKGPKKTIAGKKK</sequence>
<dbReference type="GO" id="GO:0019843">
    <property type="term" value="F:rRNA binding"/>
    <property type="evidence" value="ECO:0007669"/>
    <property type="project" value="UniProtKB-UniRule"/>
</dbReference>
<dbReference type="STRING" id="161895.CPHO_10305"/>
<comment type="similarity">
    <text evidence="1 7 8">Belongs to the universal ribosomal protein uS13 family.</text>
</comment>
<reference evidence="10 11" key="1">
    <citation type="submission" date="2014-08" db="EMBL/GenBank/DDBJ databases">
        <title>Complete genome sequence of Corynebacterium phocae M408/89/1(T)(=DSM 44612(T)), isolated from the common seal (Phoca vitulina).</title>
        <authorList>
            <person name="Ruckert C."/>
            <person name="Albersmeier A."/>
            <person name="Winkler A."/>
            <person name="Kalinowski J."/>
        </authorList>
    </citation>
    <scope>NUCLEOTIDE SEQUENCE [LARGE SCALE GENOMIC DNA]</scope>
    <source>
        <strain evidence="10 11">M408/89/1</strain>
    </source>
</reference>
<dbReference type="InterPro" id="IPR010979">
    <property type="entry name" value="Ribosomal_uS13-like_H2TH"/>
</dbReference>
<dbReference type="GO" id="GO:0015935">
    <property type="term" value="C:small ribosomal subunit"/>
    <property type="evidence" value="ECO:0007669"/>
    <property type="project" value="TreeGrafter"/>
</dbReference>
<gene>
    <name evidence="7" type="primary">rpsM</name>
    <name evidence="10" type="ORF">CPHO_10305</name>
</gene>
<accession>A0A1L7D4W5</accession>
<dbReference type="Gene3D" id="4.10.910.10">
    <property type="entry name" value="30s ribosomal protein s13, domain 2"/>
    <property type="match status" value="1"/>
</dbReference>
<dbReference type="PANTHER" id="PTHR10871:SF1">
    <property type="entry name" value="SMALL RIBOSOMAL SUBUNIT PROTEIN US13M"/>
    <property type="match status" value="1"/>
</dbReference>
<keyword evidence="7" id="KW-0820">tRNA-binding</keyword>
<evidence type="ECO:0000256" key="4">
    <source>
        <dbReference type="ARBA" id="ARBA00022980"/>
    </source>
</evidence>
<keyword evidence="4 7" id="KW-0689">Ribosomal protein</keyword>
<keyword evidence="11" id="KW-1185">Reference proteome</keyword>
<dbReference type="InterPro" id="IPR018269">
    <property type="entry name" value="Ribosomal_uS13_CS"/>
</dbReference>
<organism evidence="10 11">
    <name type="scientific">Corynebacterium phocae</name>
    <dbReference type="NCBI Taxonomy" id="161895"/>
    <lineage>
        <taxon>Bacteria</taxon>
        <taxon>Bacillati</taxon>
        <taxon>Actinomycetota</taxon>
        <taxon>Actinomycetes</taxon>
        <taxon>Mycobacteriales</taxon>
        <taxon>Corynebacteriaceae</taxon>
        <taxon>Corynebacterium</taxon>
    </lineage>
</organism>
<dbReference type="GO" id="GO:0003735">
    <property type="term" value="F:structural constituent of ribosome"/>
    <property type="evidence" value="ECO:0007669"/>
    <property type="project" value="InterPro"/>
</dbReference>
<dbReference type="PROSITE" id="PS50159">
    <property type="entry name" value="RIBOSOMAL_S13_2"/>
    <property type="match status" value="1"/>
</dbReference>
<evidence type="ECO:0000313" key="10">
    <source>
        <dbReference type="EMBL" id="APT93216.1"/>
    </source>
</evidence>
<protein>
    <recommendedName>
        <fullName evidence="6 7">Small ribosomal subunit protein uS13</fullName>
    </recommendedName>
</protein>
<dbReference type="AlphaFoldDB" id="A0A1L7D4W5"/>
<dbReference type="PANTHER" id="PTHR10871">
    <property type="entry name" value="30S RIBOSOMAL PROTEIN S13/40S RIBOSOMAL PROTEIN S18"/>
    <property type="match status" value="1"/>
</dbReference>
<dbReference type="RefSeq" id="WP_075735545.1">
    <property type="nucleotide sequence ID" value="NZ_CP009249.1"/>
</dbReference>
<dbReference type="EMBL" id="CP009249">
    <property type="protein sequence ID" value="APT93216.1"/>
    <property type="molecule type" value="Genomic_DNA"/>
</dbReference>
<dbReference type="GO" id="GO:0005829">
    <property type="term" value="C:cytosol"/>
    <property type="evidence" value="ECO:0007669"/>
    <property type="project" value="TreeGrafter"/>
</dbReference>
<dbReference type="PIRSF" id="PIRSF002134">
    <property type="entry name" value="Ribosomal_S13"/>
    <property type="match status" value="1"/>
</dbReference>
<dbReference type="SUPFAM" id="SSF46946">
    <property type="entry name" value="S13-like H2TH domain"/>
    <property type="match status" value="1"/>
</dbReference>
<feature type="region of interest" description="Disordered" evidence="9">
    <location>
        <begin position="93"/>
        <end position="122"/>
    </location>
</feature>
<dbReference type="GO" id="GO:0000049">
    <property type="term" value="F:tRNA binding"/>
    <property type="evidence" value="ECO:0007669"/>
    <property type="project" value="UniProtKB-UniRule"/>
</dbReference>
<comment type="function">
    <text evidence="7">Located at the top of the head of the 30S subunit, it contacts several helices of the 16S rRNA. In the 70S ribosome it contacts the 23S rRNA (bridge B1a) and protein L5 of the 50S subunit (bridge B1b), connecting the 2 subunits; these bridges are implicated in subunit movement. Contacts the tRNAs in the A and P-sites.</text>
</comment>
<evidence type="ECO:0000256" key="9">
    <source>
        <dbReference type="SAM" id="MobiDB-lite"/>
    </source>
</evidence>
<evidence type="ECO:0000256" key="8">
    <source>
        <dbReference type="RuleBase" id="RU003830"/>
    </source>
</evidence>
<dbReference type="PROSITE" id="PS00646">
    <property type="entry name" value="RIBOSOMAL_S13_1"/>
    <property type="match status" value="1"/>
</dbReference>
<keyword evidence="2 7" id="KW-0699">rRNA-binding</keyword>
<evidence type="ECO:0000256" key="5">
    <source>
        <dbReference type="ARBA" id="ARBA00023274"/>
    </source>
</evidence>
<evidence type="ECO:0000256" key="2">
    <source>
        <dbReference type="ARBA" id="ARBA00022730"/>
    </source>
</evidence>
<name>A0A1L7D4W5_9CORY</name>
<dbReference type="OrthoDB" id="9803610at2"/>
<dbReference type="KEGG" id="cpho:CPHO_10305"/>
<evidence type="ECO:0000256" key="7">
    <source>
        <dbReference type="HAMAP-Rule" id="MF_01315"/>
    </source>
</evidence>
<dbReference type="Gene3D" id="1.10.8.50">
    <property type="match status" value="1"/>
</dbReference>
<dbReference type="InterPro" id="IPR019980">
    <property type="entry name" value="Ribosomal_uS13_bac-type"/>
</dbReference>
<evidence type="ECO:0000256" key="3">
    <source>
        <dbReference type="ARBA" id="ARBA00022884"/>
    </source>
</evidence>
<dbReference type="NCBIfam" id="TIGR03631">
    <property type="entry name" value="uS13_bact"/>
    <property type="match status" value="1"/>
</dbReference>
<evidence type="ECO:0000256" key="6">
    <source>
        <dbReference type="ARBA" id="ARBA00035166"/>
    </source>
</evidence>
<evidence type="ECO:0000313" key="11">
    <source>
        <dbReference type="Proteomes" id="UP000185491"/>
    </source>
</evidence>
<dbReference type="FunFam" id="4.10.910.10:FF:000001">
    <property type="entry name" value="30S ribosomal protein S13"/>
    <property type="match status" value="1"/>
</dbReference>
<dbReference type="InterPro" id="IPR027437">
    <property type="entry name" value="Rbsml_uS13_C"/>
</dbReference>
<dbReference type="HAMAP" id="MF_01315">
    <property type="entry name" value="Ribosomal_uS13"/>
    <property type="match status" value="1"/>
</dbReference>
<evidence type="ECO:0000256" key="1">
    <source>
        <dbReference type="ARBA" id="ARBA00008080"/>
    </source>
</evidence>
<dbReference type="GO" id="GO:0006412">
    <property type="term" value="P:translation"/>
    <property type="evidence" value="ECO:0007669"/>
    <property type="project" value="UniProtKB-UniRule"/>
</dbReference>
<keyword evidence="5 7" id="KW-0687">Ribonucleoprotein</keyword>
<comment type="subunit">
    <text evidence="7">Part of the 30S ribosomal subunit. Forms a loose heterodimer with protein S19. Forms two bridges to the 50S subunit in the 70S ribosome.</text>
</comment>
<dbReference type="InterPro" id="IPR001892">
    <property type="entry name" value="Ribosomal_uS13"/>
</dbReference>
<keyword evidence="3 7" id="KW-0694">RNA-binding</keyword>
<proteinExistence type="inferred from homology"/>
<dbReference type="Proteomes" id="UP000185491">
    <property type="component" value="Chromosome"/>
</dbReference>